<reference evidence="2" key="1">
    <citation type="journal article" date="2015" name="Nature">
        <title>Complex archaea that bridge the gap between prokaryotes and eukaryotes.</title>
        <authorList>
            <person name="Spang A."/>
            <person name="Saw J.H."/>
            <person name="Jorgensen S.L."/>
            <person name="Zaremba-Niedzwiedzka K."/>
            <person name="Martijn J."/>
            <person name="Lind A.E."/>
            <person name="van Eijk R."/>
            <person name="Schleper C."/>
            <person name="Guy L."/>
            <person name="Ettema T.J."/>
        </authorList>
    </citation>
    <scope>NUCLEOTIDE SEQUENCE</scope>
</reference>
<name>A0A0F8WAT7_9ZZZZ</name>
<dbReference type="EMBL" id="LAZR01066344">
    <property type="protein sequence ID" value="KKK53758.1"/>
    <property type="molecule type" value="Genomic_DNA"/>
</dbReference>
<dbReference type="AlphaFoldDB" id="A0A0F8WAT7"/>
<feature type="compositionally biased region" description="Basic and acidic residues" evidence="1">
    <location>
        <begin position="15"/>
        <end position="25"/>
    </location>
</feature>
<comment type="caution">
    <text evidence="2">The sequence shown here is derived from an EMBL/GenBank/DDBJ whole genome shotgun (WGS) entry which is preliminary data.</text>
</comment>
<accession>A0A0F8WAT7</accession>
<organism evidence="2">
    <name type="scientific">marine sediment metagenome</name>
    <dbReference type="NCBI Taxonomy" id="412755"/>
    <lineage>
        <taxon>unclassified sequences</taxon>
        <taxon>metagenomes</taxon>
        <taxon>ecological metagenomes</taxon>
    </lineage>
</organism>
<feature type="non-terminal residue" evidence="2">
    <location>
        <position position="1"/>
    </location>
</feature>
<feature type="region of interest" description="Disordered" evidence="1">
    <location>
        <begin position="1"/>
        <end position="25"/>
    </location>
</feature>
<proteinExistence type="predicted"/>
<gene>
    <name evidence="2" type="ORF">LCGC14_3091570</name>
</gene>
<protein>
    <submittedName>
        <fullName evidence="2">Uncharacterized protein</fullName>
    </submittedName>
</protein>
<sequence>RTDHGSGPGDAATRGNEERVRNPRRVDSLGVVVDHVRITSDGTPKGTKVTNSNTGEEIPNVRSVRWSFGVGELSVASIETINAEGDVEAEQVDAIEFDVGQLQLKDGDIVIARCPHQLSLEMIQRTQSHIEDLFPGHKCLILSDGITLTAVPGQTKET</sequence>
<evidence type="ECO:0000256" key="1">
    <source>
        <dbReference type="SAM" id="MobiDB-lite"/>
    </source>
</evidence>
<evidence type="ECO:0000313" key="2">
    <source>
        <dbReference type="EMBL" id="KKK53758.1"/>
    </source>
</evidence>